<reference evidence="3" key="2">
    <citation type="submission" date="2020-09" db="EMBL/GenBank/DDBJ databases">
        <authorList>
            <person name="Sun Q."/>
            <person name="Ohkuma M."/>
        </authorList>
    </citation>
    <scope>NUCLEOTIDE SEQUENCE</scope>
    <source>
        <strain evidence="3">JCM 31311</strain>
    </source>
</reference>
<evidence type="ECO:0000313" key="3">
    <source>
        <dbReference type="EMBL" id="GGR23478.1"/>
    </source>
</evidence>
<reference evidence="3" key="1">
    <citation type="journal article" date="2014" name="Int. J. Syst. Evol. Microbiol.">
        <title>Complete genome sequence of Corynebacterium casei LMG S-19264T (=DSM 44701T), isolated from a smear-ripened cheese.</title>
        <authorList>
            <consortium name="US DOE Joint Genome Institute (JGI-PGF)"/>
            <person name="Walter F."/>
            <person name="Albersmeier A."/>
            <person name="Kalinowski J."/>
            <person name="Ruckert C."/>
        </authorList>
    </citation>
    <scope>NUCLEOTIDE SEQUENCE</scope>
    <source>
        <strain evidence="3">JCM 31311</strain>
    </source>
</reference>
<dbReference type="InterPro" id="IPR007890">
    <property type="entry name" value="CHASE2"/>
</dbReference>
<dbReference type="Pfam" id="PF05226">
    <property type="entry name" value="CHASE2"/>
    <property type="match status" value="1"/>
</dbReference>
<sequence>MPAAPEVDPPSPPRWHQALRESGLAVLIFCLLSWAVTSGQLGWFSDTLADAQDKAYDALAKLEYNFSSPHPLAPGARPVVFVDIDEATVKADNPSPYLFHRGLLTQLLQQIGNSQPRVVYIDLNLSFPSQEPTLLPGAAVRTPRSAGDQALYRYLDTPHGFPLLLSQPVLFEQPLSALHGSVCWVTPSVVTDSGATVRRIPRRWQGGPYPAAEALFLAAQGQFRCPATTAQRAAPPKNIYRTAIYGEPIVFHRIQTGNATDTIRDWPALSVVSADDLLHNGLSLEPDVVVLVGRTDHAGLDMHNTAVGLLPGIDLHLNALLTLMAYHHALLPLNPLISALYAFLVMMFALLVAPVLSSLLTRRLERWGLRQELGNLFEHPIMWSLLYLAAFLAYRYSGRFLDFALPIVSLELGRLILHHQTGKLVNRTLKMSKLLG</sequence>
<dbReference type="RefSeq" id="WP_189092196.1">
    <property type="nucleotide sequence ID" value="NZ_BMQL01000031.1"/>
</dbReference>
<feature type="transmembrane region" description="Helical" evidence="1">
    <location>
        <begin position="373"/>
        <end position="394"/>
    </location>
</feature>
<dbReference type="Proteomes" id="UP000603865">
    <property type="component" value="Unassembled WGS sequence"/>
</dbReference>
<gene>
    <name evidence="3" type="ORF">GCM10008957_39190</name>
</gene>
<protein>
    <recommendedName>
        <fullName evidence="2">CHASE2 domain-containing protein</fullName>
    </recommendedName>
</protein>
<dbReference type="AlphaFoldDB" id="A0A918FBA8"/>
<feature type="domain" description="CHASE2" evidence="2">
    <location>
        <begin position="48"/>
        <end position="353"/>
    </location>
</feature>
<keyword evidence="1" id="KW-1133">Transmembrane helix</keyword>
<evidence type="ECO:0000256" key="1">
    <source>
        <dbReference type="SAM" id="Phobius"/>
    </source>
</evidence>
<proteinExistence type="predicted"/>
<organism evidence="3 4">
    <name type="scientific">Deinococcus ruber</name>
    <dbReference type="NCBI Taxonomy" id="1848197"/>
    <lineage>
        <taxon>Bacteria</taxon>
        <taxon>Thermotogati</taxon>
        <taxon>Deinococcota</taxon>
        <taxon>Deinococci</taxon>
        <taxon>Deinococcales</taxon>
        <taxon>Deinococcaceae</taxon>
        <taxon>Deinococcus</taxon>
    </lineage>
</organism>
<evidence type="ECO:0000313" key="4">
    <source>
        <dbReference type="Proteomes" id="UP000603865"/>
    </source>
</evidence>
<feature type="transmembrane region" description="Helical" evidence="1">
    <location>
        <begin position="339"/>
        <end position="361"/>
    </location>
</feature>
<evidence type="ECO:0000259" key="2">
    <source>
        <dbReference type="SMART" id="SM01080"/>
    </source>
</evidence>
<comment type="caution">
    <text evidence="3">The sequence shown here is derived from an EMBL/GenBank/DDBJ whole genome shotgun (WGS) entry which is preliminary data.</text>
</comment>
<keyword evidence="1" id="KW-0812">Transmembrane</keyword>
<keyword evidence="4" id="KW-1185">Reference proteome</keyword>
<accession>A0A918FBA8</accession>
<dbReference type="EMBL" id="BMQL01000031">
    <property type="protein sequence ID" value="GGR23478.1"/>
    <property type="molecule type" value="Genomic_DNA"/>
</dbReference>
<keyword evidence="1" id="KW-0472">Membrane</keyword>
<name>A0A918FBA8_9DEIO</name>
<dbReference type="SMART" id="SM01080">
    <property type="entry name" value="CHASE2"/>
    <property type="match status" value="1"/>
</dbReference>